<accession>A0ABQ7PLX4</accession>
<dbReference type="EMBL" id="SRPR01000011">
    <property type="protein sequence ID" value="KAG5967666.1"/>
    <property type="molecule type" value="Genomic_DNA"/>
</dbReference>
<name>A0ABQ7PLX4_9HYPO</name>
<reference evidence="2 3" key="1">
    <citation type="journal article" date="2020" name="bioRxiv">
        <title>Whole genome comparisons of ergot fungi reveals the divergence and evolution of species within the genus Claviceps are the result of varying mechanisms driving genome evolution and host range expansion.</title>
        <authorList>
            <person name="Wyka S.A."/>
            <person name="Mondo S.J."/>
            <person name="Liu M."/>
            <person name="Dettman J."/>
            <person name="Nalam V."/>
            <person name="Broders K.D."/>
        </authorList>
    </citation>
    <scope>NUCLEOTIDE SEQUENCE [LARGE SCALE GENOMIC DNA]</scope>
    <source>
        <strain evidence="2 3">LM583</strain>
    </source>
</reference>
<evidence type="ECO:0000313" key="3">
    <source>
        <dbReference type="Proteomes" id="UP000742024"/>
    </source>
</evidence>
<evidence type="ECO:0000256" key="1">
    <source>
        <dbReference type="SAM" id="MobiDB-lite"/>
    </source>
</evidence>
<comment type="caution">
    <text evidence="2">The sequence shown here is derived from an EMBL/GenBank/DDBJ whole genome shotgun (WGS) entry which is preliminary data.</text>
</comment>
<feature type="region of interest" description="Disordered" evidence="1">
    <location>
        <begin position="326"/>
        <end position="346"/>
    </location>
</feature>
<gene>
    <name evidence="2" type="ORF">E4U57_000420</name>
</gene>
<proteinExistence type="predicted"/>
<evidence type="ECO:0000313" key="2">
    <source>
        <dbReference type="EMBL" id="KAG5967666.1"/>
    </source>
</evidence>
<protein>
    <submittedName>
        <fullName evidence="2">Uncharacterized protein</fullName>
    </submittedName>
</protein>
<dbReference type="Proteomes" id="UP000742024">
    <property type="component" value="Unassembled WGS sequence"/>
</dbReference>
<sequence>MSLQRIQKLEQQIQEMNRQTRPSTFCEFVEGCHGTLYSELAVQSNVQLETNGSTTTTYSTDRLVKLREWVGFANEQKLLFDEICDAFPPEHRAFHPPRSLERLRTDINSLRYNRFLNKLIREIIEEPVLNIMEELQLLDGLDKELRFDGNLGFAFSPVKHFTPHDEPVDSGIPDSQPVVSTLRDNGRLGPDRRCVLSNTGFTRASSTMIFGCEVESPHRLPVEQLREALQPATDVGQASQPTALNTKVKRDVTQSYDYLMESSTGLGILTTGQAFVFLRVDWDSPGTLVLTLLQAYVANVPHSKGYLRVQAPHDFNDFTDRKVVYPTHRGKGSPAPVRAEGSIEAL</sequence>
<organism evidence="2 3">
    <name type="scientific">Claviceps arundinis</name>
    <dbReference type="NCBI Taxonomy" id="1623583"/>
    <lineage>
        <taxon>Eukaryota</taxon>
        <taxon>Fungi</taxon>
        <taxon>Dikarya</taxon>
        <taxon>Ascomycota</taxon>
        <taxon>Pezizomycotina</taxon>
        <taxon>Sordariomycetes</taxon>
        <taxon>Hypocreomycetidae</taxon>
        <taxon>Hypocreales</taxon>
        <taxon>Clavicipitaceae</taxon>
        <taxon>Claviceps</taxon>
    </lineage>
</organism>
<keyword evidence="3" id="KW-1185">Reference proteome</keyword>